<proteinExistence type="predicted"/>
<accession>A0A658QUU1</accession>
<keyword evidence="2" id="KW-1185">Reference proteome</keyword>
<organism evidence="1 2">
    <name type="scientific">Caballeronia concitans</name>
    <dbReference type="NCBI Taxonomy" id="1777133"/>
    <lineage>
        <taxon>Bacteria</taxon>
        <taxon>Pseudomonadati</taxon>
        <taxon>Pseudomonadota</taxon>
        <taxon>Betaproteobacteria</taxon>
        <taxon>Burkholderiales</taxon>
        <taxon>Burkholderiaceae</taxon>
        <taxon>Caballeronia</taxon>
    </lineage>
</organism>
<evidence type="ECO:0000313" key="2">
    <source>
        <dbReference type="Proteomes" id="UP000198263"/>
    </source>
</evidence>
<gene>
    <name evidence="1" type="ORF">AWB72_01811</name>
</gene>
<name>A0A658QUU1_9BURK</name>
<dbReference type="AlphaFoldDB" id="A0A658QUU1"/>
<sequence>MINKVKVRVRANDLLSHPGVSPNLMVLATASGAVVIIDMCIG</sequence>
<comment type="caution">
    <text evidence="1">The sequence shown here is derived from an EMBL/GenBank/DDBJ whole genome shotgun (WGS) entry which is preliminary data.</text>
</comment>
<protein>
    <submittedName>
        <fullName evidence="1">Uncharacterized protein</fullName>
    </submittedName>
</protein>
<reference evidence="1 2" key="1">
    <citation type="submission" date="2016-01" db="EMBL/GenBank/DDBJ databases">
        <authorList>
            <person name="Peeters C."/>
        </authorList>
    </citation>
    <scope>NUCLEOTIDE SEQUENCE [LARGE SCALE GENOMIC DNA]</scope>
    <source>
        <strain evidence="1">LMG 29315</strain>
    </source>
</reference>
<evidence type="ECO:0000313" key="1">
    <source>
        <dbReference type="EMBL" id="SAL24038.1"/>
    </source>
</evidence>
<dbReference type="EMBL" id="FCNV02000002">
    <property type="protein sequence ID" value="SAL24038.1"/>
    <property type="molecule type" value="Genomic_DNA"/>
</dbReference>
<dbReference type="Proteomes" id="UP000198263">
    <property type="component" value="Unassembled WGS sequence"/>
</dbReference>